<organism evidence="6 7">
    <name type="scientific">Coregonus suidteri</name>
    <dbReference type="NCBI Taxonomy" id="861788"/>
    <lineage>
        <taxon>Eukaryota</taxon>
        <taxon>Metazoa</taxon>
        <taxon>Chordata</taxon>
        <taxon>Craniata</taxon>
        <taxon>Vertebrata</taxon>
        <taxon>Euteleostomi</taxon>
        <taxon>Actinopterygii</taxon>
        <taxon>Neopterygii</taxon>
        <taxon>Teleostei</taxon>
        <taxon>Protacanthopterygii</taxon>
        <taxon>Salmoniformes</taxon>
        <taxon>Salmonidae</taxon>
        <taxon>Coregoninae</taxon>
        <taxon>Coregonus</taxon>
    </lineage>
</organism>
<evidence type="ECO:0000259" key="5">
    <source>
        <dbReference type="Pfam" id="PF12894"/>
    </source>
</evidence>
<keyword evidence="3" id="KW-0833">Ubl conjugation pathway</keyword>
<accession>A0AAN8QS34</accession>
<gene>
    <name evidence="6" type="ORF">J4Q44_G00203610</name>
</gene>
<reference evidence="6 7" key="1">
    <citation type="submission" date="2021-04" db="EMBL/GenBank/DDBJ databases">
        <authorList>
            <person name="De Guttry C."/>
            <person name="Zahm M."/>
            <person name="Klopp C."/>
            <person name="Cabau C."/>
            <person name="Louis A."/>
            <person name="Berthelot C."/>
            <person name="Parey E."/>
            <person name="Roest Crollius H."/>
            <person name="Montfort J."/>
            <person name="Robinson-Rechavi M."/>
            <person name="Bucao C."/>
            <person name="Bouchez O."/>
            <person name="Gislard M."/>
            <person name="Lluch J."/>
            <person name="Milhes M."/>
            <person name="Lampietro C."/>
            <person name="Lopez Roques C."/>
            <person name="Donnadieu C."/>
            <person name="Braasch I."/>
            <person name="Desvignes T."/>
            <person name="Postlethwait J."/>
            <person name="Bobe J."/>
            <person name="Wedekind C."/>
            <person name="Guiguen Y."/>
        </authorList>
    </citation>
    <scope>NUCLEOTIDE SEQUENCE [LARGE SCALE GENOMIC DNA]</scope>
    <source>
        <strain evidence="6">Cs_M1</strain>
        <tissue evidence="6">Blood</tissue>
    </source>
</reference>
<evidence type="ECO:0000256" key="4">
    <source>
        <dbReference type="ARBA" id="ARBA00023306"/>
    </source>
</evidence>
<dbReference type="GO" id="GO:0005680">
    <property type="term" value="C:anaphase-promoting complex"/>
    <property type="evidence" value="ECO:0007669"/>
    <property type="project" value="InterPro"/>
</dbReference>
<evidence type="ECO:0000313" key="6">
    <source>
        <dbReference type="EMBL" id="KAK6308898.1"/>
    </source>
</evidence>
<dbReference type="Proteomes" id="UP001356427">
    <property type="component" value="Unassembled WGS sequence"/>
</dbReference>
<dbReference type="InterPro" id="IPR015943">
    <property type="entry name" value="WD40/YVTN_repeat-like_dom_sf"/>
</dbReference>
<keyword evidence="2" id="KW-0498">Mitosis</keyword>
<keyword evidence="7" id="KW-1185">Reference proteome</keyword>
<evidence type="ECO:0000256" key="1">
    <source>
        <dbReference type="ARBA" id="ARBA00022618"/>
    </source>
</evidence>
<evidence type="ECO:0000256" key="3">
    <source>
        <dbReference type="ARBA" id="ARBA00022786"/>
    </source>
</evidence>
<dbReference type="InterPro" id="IPR024977">
    <property type="entry name" value="Apc4-like_WD40_dom"/>
</dbReference>
<feature type="domain" description="Anaphase-promoting complex subunit 4-like WD40" evidence="5">
    <location>
        <begin position="50"/>
        <end position="166"/>
    </location>
</feature>
<dbReference type="SUPFAM" id="SSF50978">
    <property type="entry name" value="WD40 repeat-like"/>
    <property type="match status" value="1"/>
</dbReference>
<dbReference type="GO" id="GO:0051301">
    <property type="term" value="P:cell division"/>
    <property type="evidence" value="ECO:0007669"/>
    <property type="project" value="UniProtKB-KW"/>
</dbReference>
<protein>
    <recommendedName>
        <fullName evidence="5">Anaphase-promoting complex subunit 4-like WD40 domain-containing protein</fullName>
    </recommendedName>
</protein>
<keyword evidence="1" id="KW-0132">Cell division</keyword>
<keyword evidence="4" id="KW-0131">Cell cycle</keyword>
<dbReference type="Pfam" id="PF12894">
    <property type="entry name" value="ANAPC4_WD40"/>
    <property type="match status" value="1"/>
</dbReference>
<sequence length="189" mass="21209">MIGQDFTHGAIRGETRIWSWLAKKHPSTYTIMPAFRQVGEKQLPNPVLCMAWSPKTDLIALPNTAGEWGRSNSPTLFCVWHGLQRRISLPSQTLLASCYCITLQISSVCLPPNENTGKEITVLAWRPDGKILAFSLRDTKLVVLCDAEILHLFPVENPVSCMCWLEVLEESSVFNSSYTPEDEGRCQLT</sequence>
<evidence type="ECO:0000313" key="7">
    <source>
        <dbReference type="Proteomes" id="UP001356427"/>
    </source>
</evidence>
<proteinExistence type="predicted"/>
<name>A0AAN8QS34_9TELE</name>
<dbReference type="GO" id="GO:0070979">
    <property type="term" value="P:protein K11-linked ubiquitination"/>
    <property type="evidence" value="ECO:0007669"/>
    <property type="project" value="TreeGrafter"/>
</dbReference>
<dbReference type="PANTHER" id="PTHR13260">
    <property type="entry name" value="ANAPHASE PROMOTING COMPLEX SUBUNIT 4 APC4"/>
    <property type="match status" value="1"/>
</dbReference>
<evidence type="ECO:0000256" key="2">
    <source>
        <dbReference type="ARBA" id="ARBA00022776"/>
    </source>
</evidence>
<dbReference type="Gene3D" id="2.130.10.10">
    <property type="entry name" value="YVTN repeat-like/Quinoprotein amine dehydrogenase"/>
    <property type="match status" value="1"/>
</dbReference>
<dbReference type="InterPro" id="IPR036322">
    <property type="entry name" value="WD40_repeat_dom_sf"/>
</dbReference>
<comment type="caution">
    <text evidence="6">The sequence shown here is derived from an EMBL/GenBank/DDBJ whole genome shotgun (WGS) entry which is preliminary data.</text>
</comment>
<dbReference type="GO" id="GO:0034399">
    <property type="term" value="C:nuclear periphery"/>
    <property type="evidence" value="ECO:0007669"/>
    <property type="project" value="TreeGrafter"/>
</dbReference>
<dbReference type="GO" id="GO:0031145">
    <property type="term" value="P:anaphase-promoting complex-dependent catabolic process"/>
    <property type="evidence" value="ECO:0007669"/>
    <property type="project" value="InterPro"/>
</dbReference>
<dbReference type="InterPro" id="IPR024789">
    <property type="entry name" value="APC4"/>
</dbReference>
<dbReference type="EMBL" id="JAGTTL010000018">
    <property type="protein sequence ID" value="KAK6308898.1"/>
    <property type="molecule type" value="Genomic_DNA"/>
</dbReference>
<dbReference type="AlphaFoldDB" id="A0AAN8QS34"/>
<dbReference type="PANTHER" id="PTHR13260:SF0">
    <property type="entry name" value="ANAPHASE-PROMOTING COMPLEX SUBUNIT 4"/>
    <property type="match status" value="1"/>
</dbReference>